<dbReference type="InterPro" id="IPR000870">
    <property type="entry name" value="Homoserine_kinase"/>
</dbReference>
<dbReference type="PROSITE" id="PS00627">
    <property type="entry name" value="GHMP_KINASES_ATP"/>
    <property type="match status" value="1"/>
</dbReference>
<dbReference type="RefSeq" id="WP_115721148.1">
    <property type="nucleotide sequence ID" value="NZ_UGHX01000001.1"/>
</dbReference>
<dbReference type="Proteomes" id="UP000255103">
    <property type="component" value="Unassembled WGS sequence"/>
</dbReference>
<dbReference type="UniPathway" id="UPA00050">
    <property type="reaction ID" value="UER00064"/>
</dbReference>
<reference evidence="15 16" key="1">
    <citation type="submission" date="2018-06" db="EMBL/GenBank/DDBJ databases">
        <authorList>
            <consortium name="Pathogen Informatics"/>
            <person name="Doyle S."/>
        </authorList>
    </citation>
    <scope>NUCLEOTIDE SEQUENCE [LARGE SCALE GENOMIC DNA]</scope>
    <source>
        <strain evidence="15 16">NCTC12219</strain>
    </source>
</reference>
<dbReference type="EC" id="2.7.1.39" evidence="3 12"/>
<dbReference type="PANTHER" id="PTHR20861:SF1">
    <property type="entry name" value="HOMOSERINE KINASE"/>
    <property type="match status" value="1"/>
</dbReference>
<keyword evidence="8 12" id="KW-0547">Nucleotide-binding</keyword>
<dbReference type="Gene3D" id="3.30.230.10">
    <property type="match status" value="1"/>
</dbReference>
<dbReference type="Gene3D" id="3.30.70.890">
    <property type="entry name" value="GHMP kinase, C-terminal domain"/>
    <property type="match status" value="1"/>
</dbReference>
<comment type="catalytic activity">
    <reaction evidence="11 12">
        <text>L-homoserine + ATP = O-phospho-L-homoserine + ADP + H(+)</text>
        <dbReference type="Rhea" id="RHEA:13985"/>
        <dbReference type="ChEBI" id="CHEBI:15378"/>
        <dbReference type="ChEBI" id="CHEBI:30616"/>
        <dbReference type="ChEBI" id="CHEBI:57476"/>
        <dbReference type="ChEBI" id="CHEBI:57590"/>
        <dbReference type="ChEBI" id="CHEBI:456216"/>
        <dbReference type="EC" id="2.7.1.39"/>
    </reaction>
</comment>
<dbReference type="InterPro" id="IPR006204">
    <property type="entry name" value="GHMP_kinase_N_dom"/>
</dbReference>
<dbReference type="GO" id="GO:0004413">
    <property type="term" value="F:homoserine kinase activity"/>
    <property type="evidence" value="ECO:0007669"/>
    <property type="project" value="UniProtKB-UniRule"/>
</dbReference>
<gene>
    <name evidence="12 15" type="primary">thrB</name>
    <name evidence="15" type="ORF">NCTC12219_00064</name>
</gene>
<evidence type="ECO:0000256" key="3">
    <source>
        <dbReference type="ARBA" id="ARBA00012078"/>
    </source>
</evidence>
<comment type="subcellular location">
    <subcellularLocation>
        <location evidence="12">Cytoplasm</location>
    </subcellularLocation>
</comment>
<evidence type="ECO:0000313" key="16">
    <source>
        <dbReference type="Proteomes" id="UP000255103"/>
    </source>
</evidence>
<dbReference type="PIRSF" id="PIRSF000676">
    <property type="entry name" value="Homoser_kin"/>
    <property type="match status" value="1"/>
</dbReference>
<dbReference type="EMBL" id="UGHX01000001">
    <property type="protein sequence ID" value="STP10215.1"/>
    <property type="molecule type" value="Genomic_DNA"/>
</dbReference>
<evidence type="ECO:0000256" key="1">
    <source>
        <dbReference type="ARBA" id="ARBA00005015"/>
    </source>
</evidence>
<dbReference type="HAMAP" id="MF_00384">
    <property type="entry name" value="Homoser_kinase"/>
    <property type="match status" value="1"/>
</dbReference>
<dbReference type="GO" id="GO:0005737">
    <property type="term" value="C:cytoplasm"/>
    <property type="evidence" value="ECO:0007669"/>
    <property type="project" value="UniProtKB-SubCell"/>
</dbReference>
<evidence type="ECO:0000256" key="2">
    <source>
        <dbReference type="ARBA" id="ARBA00007370"/>
    </source>
</evidence>
<evidence type="ECO:0000313" key="15">
    <source>
        <dbReference type="EMBL" id="STP10215.1"/>
    </source>
</evidence>
<organism evidence="15 16">
    <name type="scientific">Helicobacter cinaedi</name>
    <dbReference type="NCBI Taxonomy" id="213"/>
    <lineage>
        <taxon>Bacteria</taxon>
        <taxon>Pseudomonadati</taxon>
        <taxon>Campylobacterota</taxon>
        <taxon>Epsilonproteobacteria</taxon>
        <taxon>Campylobacterales</taxon>
        <taxon>Helicobacteraceae</taxon>
        <taxon>Helicobacter</taxon>
    </lineage>
</organism>
<dbReference type="InterPro" id="IPR020568">
    <property type="entry name" value="Ribosomal_Su5_D2-typ_SF"/>
</dbReference>
<comment type="similarity">
    <text evidence="2 12">Belongs to the GHMP kinase family. Homoserine kinase subfamily.</text>
</comment>
<dbReference type="PANTHER" id="PTHR20861">
    <property type="entry name" value="HOMOSERINE/4-DIPHOSPHOCYTIDYL-2-C-METHYL-D-ERYTHRITOL KINASE"/>
    <property type="match status" value="1"/>
</dbReference>
<evidence type="ECO:0000256" key="4">
    <source>
        <dbReference type="ARBA" id="ARBA00017858"/>
    </source>
</evidence>
<dbReference type="AlphaFoldDB" id="A0A377JSI0"/>
<dbReference type="InterPro" id="IPR006203">
    <property type="entry name" value="GHMP_knse_ATP-bd_CS"/>
</dbReference>
<comment type="function">
    <text evidence="12">Catalyzes the ATP-dependent phosphorylation of L-homoserine to L-homoserine phosphate.</text>
</comment>
<keyword evidence="9 12" id="KW-0418">Kinase</keyword>
<feature type="domain" description="GHMP kinase N-terminal" evidence="13">
    <location>
        <begin position="57"/>
        <end position="137"/>
    </location>
</feature>
<dbReference type="SUPFAM" id="SSF55060">
    <property type="entry name" value="GHMP Kinase, C-terminal domain"/>
    <property type="match status" value="1"/>
</dbReference>
<dbReference type="InterPro" id="IPR013750">
    <property type="entry name" value="GHMP_kinase_C_dom"/>
</dbReference>
<keyword evidence="6 12" id="KW-0808">Transferase</keyword>
<evidence type="ECO:0000256" key="9">
    <source>
        <dbReference type="ARBA" id="ARBA00022777"/>
    </source>
</evidence>
<feature type="domain" description="GHMP kinase C-terminal" evidence="14">
    <location>
        <begin position="218"/>
        <end position="293"/>
    </location>
</feature>
<evidence type="ECO:0000256" key="10">
    <source>
        <dbReference type="ARBA" id="ARBA00022840"/>
    </source>
</evidence>
<protein>
    <recommendedName>
        <fullName evidence="4 12">Homoserine kinase</fullName>
        <shortName evidence="12">HK</shortName>
        <shortName evidence="12">HSK</shortName>
        <ecNumber evidence="3 12">2.7.1.39</ecNumber>
    </recommendedName>
</protein>
<evidence type="ECO:0000259" key="13">
    <source>
        <dbReference type="Pfam" id="PF00288"/>
    </source>
</evidence>
<dbReference type="PRINTS" id="PR00958">
    <property type="entry name" value="HOMSERKINASE"/>
</dbReference>
<evidence type="ECO:0000256" key="7">
    <source>
        <dbReference type="ARBA" id="ARBA00022697"/>
    </source>
</evidence>
<proteinExistence type="inferred from homology"/>
<feature type="binding site" evidence="12">
    <location>
        <begin position="84"/>
        <end position="94"/>
    </location>
    <ligand>
        <name>ATP</name>
        <dbReference type="ChEBI" id="CHEBI:30616"/>
    </ligand>
</feature>
<sequence length="312" mass="34511">MVVRVPATSANLGPGFDTLGLALNLYNTFSVTPARLSSIHIAGEGEDRPKLRIDNVFVKIFNEVLEFYEYPRGHYKFSFHNDIPISRGLGSSSAVIIGAIVSAYHIMQKPLDANEILNLALCYENHPDNITPALCGGFNIAMLESNKQPTKNTRKDSIFGSQKTRVVSMKTPISSDIKAVVVVPNTTISTKFSRRTLPKKYSTKDAVFNLSHACMLSAAFLKGDYKLLREASGDRFHQDVRMKALPILFAIQKLALENNALLSTLSGSGSSFLNICYADESKNLAELMQKSFPKFRVFELEFDNMGATLLES</sequence>
<evidence type="ECO:0000259" key="14">
    <source>
        <dbReference type="Pfam" id="PF08544"/>
    </source>
</evidence>
<dbReference type="Pfam" id="PF00288">
    <property type="entry name" value="GHMP_kinases_N"/>
    <property type="match status" value="1"/>
</dbReference>
<keyword evidence="12" id="KW-0963">Cytoplasm</keyword>
<evidence type="ECO:0000256" key="11">
    <source>
        <dbReference type="ARBA" id="ARBA00049375"/>
    </source>
</evidence>
<dbReference type="InterPro" id="IPR014721">
    <property type="entry name" value="Ribsml_uS5_D2-typ_fold_subgr"/>
</dbReference>
<evidence type="ECO:0000256" key="6">
    <source>
        <dbReference type="ARBA" id="ARBA00022679"/>
    </source>
</evidence>
<evidence type="ECO:0000256" key="5">
    <source>
        <dbReference type="ARBA" id="ARBA00022605"/>
    </source>
</evidence>
<dbReference type="NCBIfam" id="TIGR00191">
    <property type="entry name" value="thrB"/>
    <property type="match status" value="1"/>
</dbReference>
<evidence type="ECO:0000256" key="12">
    <source>
        <dbReference type="HAMAP-Rule" id="MF_00384"/>
    </source>
</evidence>
<accession>A0A377JSI0</accession>
<dbReference type="GO" id="GO:0009088">
    <property type="term" value="P:threonine biosynthetic process"/>
    <property type="evidence" value="ECO:0007669"/>
    <property type="project" value="UniProtKB-UniRule"/>
</dbReference>
<comment type="pathway">
    <text evidence="1 12">Amino-acid biosynthesis; L-threonine biosynthesis; L-threonine from L-aspartate: step 4/5.</text>
</comment>
<keyword evidence="5 12" id="KW-0028">Amino-acid biosynthesis</keyword>
<keyword evidence="10 12" id="KW-0067">ATP-binding</keyword>
<dbReference type="GO" id="GO:0005524">
    <property type="term" value="F:ATP binding"/>
    <property type="evidence" value="ECO:0007669"/>
    <property type="project" value="UniProtKB-UniRule"/>
</dbReference>
<dbReference type="InterPro" id="IPR036554">
    <property type="entry name" value="GHMP_kinase_C_sf"/>
</dbReference>
<evidence type="ECO:0000256" key="8">
    <source>
        <dbReference type="ARBA" id="ARBA00022741"/>
    </source>
</evidence>
<name>A0A377JSI0_9HELI</name>
<dbReference type="Pfam" id="PF08544">
    <property type="entry name" value="GHMP_kinases_C"/>
    <property type="match status" value="1"/>
</dbReference>
<dbReference type="SUPFAM" id="SSF54211">
    <property type="entry name" value="Ribosomal protein S5 domain 2-like"/>
    <property type="match status" value="1"/>
</dbReference>
<keyword evidence="7 12" id="KW-0791">Threonine biosynthesis</keyword>